<reference evidence="2 3" key="1">
    <citation type="submission" date="2010-10" db="EMBL/GenBank/DDBJ databases">
        <title>Complete sequence of Frankia sp. EuI1c.</title>
        <authorList>
            <consortium name="US DOE Joint Genome Institute"/>
            <person name="Lucas S."/>
            <person name="Copeland A."/>
            <person name="Lapidus A."/>
            <person name="Cheng J.-F."/>
            <person name="Bruce D."/>
            <person name="Goodwin L."/>
            <person name="Pitluck S."/>
            <person name="Chertkov O."/>
            <person name="Detter J.C."/>
            <person name="Han C."/>
            <person name="Tapia R."/>
            <person name="Land M."/>
            <person name="Hauser L."/>
            <person name="Jeffries C."/>
            <person name="Kyrpides N."/>
            <person name="Ivanova N."/>
            <person name="Mikhailova N."/>
            <person name="Beauchemin N."/>
            <person name="Sen A."/>
            <person name="Sur S.A."/>
            <person name="Gtari M."/>
            <person name="Wall L."/>
            <person name="Tisa L."/>
            <person name="Woyke T."/>
        </authorList>
    </citation>
    <scope>NUCLEOTIDE SEQUENCE [LARGE SCALE GENOMIC DNA]</scope>
    <source>
        <strain evidence="3">DSM 45817 / CECT 9037 / EuI1c</strain>
    </source>
</reference>
<gene>
    <name evidence="2" type="ordered locus">FraEuI1c_4468</name>
</gene>
<evidence type="ECO:0000313" key="2">
    <source>
        <dbReference type="EMBL" id="ADP82462.1"/>
    </source>
</evidence>
<protein>
    <submittedName>
        <fullName evidence="2">Autotransporter-associated beta strand repeat protein</fullName>
    </submittedName>
</protein>
<accession>E3IUC5</accession>
<evidence type="ECO:0000313" key="3">
    <source>
        <dbReference type="Proteomes" id="UP000002484"/>
    </source>
</evidence>
<dbReference type="KEGG" id="fri:FraEuI1c_4468"/>
<dbReference type="STRING" id="298654.FraEuI1c_4468"/>
<feature type="compositionally biased region" description="Low complexity" evidence="1">
    <location>
        <begin position="8"/>
        <end position="25"/>
    </location>
</feature>
<sequence length="383" mass="37840">MSRHRSSAPRPSAPGRAARPAGLAATRHLPVTPAPSRPRHQPAAATATPKPAGPRKGAHRRRQPTGGRGLGPVQLLAVPVIGLLLLLGDEQHPLADNGTSTLTTPSASRPATAASYPTPSPFPQADTTVVAAPSALDTTPPGDPSTLTTTTSAPTSAAPVPSATAAPGPPTAAQHPALPAPTSSPPLVLIPLAAASTTSRTPTPAATTPPSVTITASAVPDGTASPDPSPSPSPSPSPTASLTMTPIPIITLTPGAKCDVITVVPASLAATVDQTDGHTTLTLTGSYAAPASAAPDGQTTIHTDVRATATDDTPLLQADTTVPTQPADAPAVLATIDLDELPAPAPTTLTLTLTTTPASCAPVNLATVVIIDVAVRPMAPAGT</sequence>
<dbReference type="Proteomes" id="UP000002484">
    <property type="component" value="Chromosome"/>
</dbReference>
<feature type="region of interest" description="Disordered" evidence="1">
    <location>
        <begin position="1"/>
        <end position="72"/>
    </location>
</feature>
<dbReference type="InParanoid" id="E3IUC5"/>
<dbReference type="AlphaFoldDB" id="E3IUC5"/>
<keyword evidence="3" id="KW-1185">Reference proteome</keyword>
<proteinExistence type="predicted"/>
<feature type="region of interest" description="Disordered" evidence="1">
    <location>
        <begin position="96"/>
        <end position="242"/>
    </location>
</feature>
<feature type="compositionally biased region" description="Low complexity" evidence="1">
    <location>
        <begin position="185"/>
        <end position="226"/>
    </location>
</feature>
<evidence type="ECO:0000256" key="1">
    <source>
        <dbReference type="SAM" id="MobiDB-lite"/>
    </source>
</evidence>
<organism evidence="2 3">
    <name type="scientific">Pseudofrankia inefficax (strain DSM 45817 / CECT 9037 / DDB 130130 / EuI1c)</name>
    <name type="common">Frankia inefficax</name>
    <dbReference type="NCBI Taxonomy" id="298654"/>
    <lineage>
        <taxon>Bacteria</taxon>
        <taxon>Bacillati</taxon>
        <taxon>Actinomycetota</taxon>
        <taxon>Actinomycetes</taxon>
        <taxon>Frankiales</taxon>
        <taxon>Frankiaceae</taxon>
        <taxon>Pseudofrankia</taxon>
    </lineage>
</organism>
<feature type="compositionally biased region" description="Low complexity" evidence="1">
    <location>
        <begin position="99"/>
        <end position="117"/>
    </location>
</feature>
<dbReference type="HOGENOM" id="CLU_721120_0_0_11"/>
<name>E3IUC5_PSEI1</name>
<feature type="compositionally biased region" description="Pro residues" evidence="1">
    <location>
        <begin position="227"/>
        <end position="237"/>
    </location>
</feature>
<dbReference type="EMBL" id="CP002299">
    <property type="protein sequence ID" value="ADP82462.1"/>
    <property type="molecule type" value="Genomic_DNA"/>
</dbReference>
<feature type="compositionally biased region" description="Low complexity" evidence="1">
    <location>
        <begin position="138"/>
        <end position="177"/>
    </location>
</feature>